<evidence type="ECO:0000259" key="1">
    <source>
        <dbReference type="Pfam" id="PF08818"/>
    </source>
</evidence>
<dbReference type="Pfam" id="PF08818">
    <property type="entry name" value="DUF1801"/>
    <property type="match status" value="1"/>
</dbReference>
<name>A0A6P0UNT3_9FLAO</name>
<feature type="domain" description="YdhG-like" evidence="1">
    <location>
        <begin position="21"/>
        <end position="113"/>
    </location>
</feature>
<proteinExistence type="predicted"/>
<organism evidence="2 3">
    <name type="scientific">Leptobacterium flavescens</name>
    <dbReference type="NCBI Taxonomy" id="472055"/>
    <lineage>
        <taxon>Bacteria</taxon>
        <taxon>Pseudomonadati</taxon>
        <taxon>Bacteroidota</taxon>
        <taxon>Flavobacteriia</taxon>
        <taxon>Flavobacteriales</taxon>
        <taxon>Flavobacteriaceae</taxon>
        <taxon>Leptobacterium</taxon>
    </lineage>
</organism>
<evidence type="ECO:0000313" key="3">
    <source>
        <dbReference type="Proteomes" id="UP000468581"/>
    </source>
</evidence>
<accession>A0A6P0UNT3</accession>
<gene>
    <name evidence="2" type="ORF">GWK08_14320</name>
</gene>
<dbReference type="SUPFAM" id="SSF159888">
    <property type="entry name" value="YdhG-like"/>
    <property type="match status" value="1"/>
</dbReference>
<sequence length="120" mass="14051">MKSKAKNVDQYLNEVPEKRVKALEKIRELCKEELKGYEESMVYNMPSYKKNDQIEVAFASQKQHICIYILKHDVMLSNAELLNGVNHGKGCIRYSNPEKIDYRLIRKLLQETVRSDNTIC</sequence>
<reference evidence="2 3" key="1">
    <citation type="submission" date="2020-01" db="EMBL/GenBank/DDBJ databases">
        <title>Leptobacterium flavescens.</title>
        <authorList>
            <person name="Wang G."/>
        </authorList>
    </citation>
    <scope>NUCLEOTIDE SEQUENCE [LARGE SCALE GENOMIC DNA]</scope>
    <source>
        <strain evidence="2 3">KCTC 22160</strain>
    </source>
</reference>
<evidence type="ECO:0000313" key="2">
    <source>
        <dbReference type="EMBL" id="NER14627.1"/>
    </source>
</evidence>
<comment type="caution">
    <text evidence="2">The sequence shown here is derived from an EMBL/GenBank/DDBJ whole genome shotgun (WGS) entry which is preliminary data.</text>
</comment>
<dbReference type="EMBL" id="JAABOO010000003">
    <property type="protein sequence ID" value="NER14627.1"/>
    <property type="molecule type" value="Genomic_DNA"/>
</dbReference>
<dbReference type="InterPro" id="IPR014922">
    <property type="entry name" value="YdhG-like"/>
</dbReference>
<dbReference type="RefSeq" id="WP_163607912.1">
    <property type="nucleotide sequence ID" value="NZ_JAABOO010000003.1"/>
</dbReference>
<keyword evidence="3" id="KW-1185">Reference proteome</keyword>
<dbReference type="AlphaFoldDB" id="A0A6P0UNT3"/>
<protein>
    <submittedName>
        <fullName evidence="2">DUF1801 domain-containing protein</fullName>
    </submittedName>
</protein>
<dbReference type="Proteomes" id="UP000468581">
    <property type="component" value="Unassembled WGS sequence"/>
</dbReference>
<dbReference type="Gene3D" id="3.90.1150.200">
    <property type="match status" value="1"/>
</dbReference>